<name>A0A8R7JX80_TRIUA</name>
<reference evidence="2" key="3">
    <citation type="submission" date="2022-06" db="UniProtKB">
        <authorList>
            <consortium name="EnsemblPlants"/>
        </authorList>
    </citation>
    <scope>IDENTIFICATION</scope>
</reference>
<proteinExistence type="predicted"/>
<accession>A0A8R7JX80</accession>
<dbReference type="Proteomes" id="UP000015106">
    <property type="component" value="Chromosome 1"/>
</dbReference>
<feature type="compositionally biased region" description="Polar residues" evidence="1">
    <location>
        <begin position="15"/>
        <end position="25"/>
    </location>
</feature>
<evidence type="ECO:0000313" key="2">
    <source>
        <dbReference type="EnsemblPlants" id="TuG1812G0100001406.01.T01.cds414576"/>
    </source>
</evidence>
<dbReference type="Gramene" id="TuG1812G0100001406.01.T01">
    <property type="protein sequence ID" value="TuG1812G0100001406.01.T01.cds414576"/>
    <property type="gene ID" value="TuG1812G0100001406.01"/>
</dbReference>
<reference evidence="3" key="1">
    <citation type="journal article" date="2013" name="Nature">
        <title>Draft genome of the wheat A-genome progenitor Triticum urartu.</title>
        <authorList>
            <person name="Ling H.Q."/>
            <person name="Zhao S."/>
            <person name="Liu D."/>
            <person name="Wang J."/>
            <person name="Sun H."/>
            <person name="Zhang C."/>
            <person name="Fan H."/>
            <person name="Li D."/>
            <person name="Dong L."/>
            <person name="Tao Y."/>
            <person name="Gao C."/>
            <person name="Wu H."/>
            <person name="Li Y."/>
            <person name="Cui Y."/>
            <person name="Guo X."/>
            <person name="Zheng S."/>
            <person name="Wang B."/>
            <person name="Yu K."/>
            <person name="Liang Q."/>
            <person name="Yang W."/>
            <person name="Lou X."/>
            <person name="Chen J."/>
            <person name="Feng M."/>
            <person name="Jian J."/>
            <person name="Zhang X."/>
            <person name="Luo G."/>
            <person name="Jiang Y."/>
            <person name="Liu J."/>
            <person name="Wang Z."/>
            <person name="Sha Y."/>
            <person name="Zhang B."/>
            <person name="Wu H."/>
            <person name="Tang D."/>
            <person name="Shen Q."/>
            <person name="Xue P."/>
            <person name="Zou S."/>
            <person name="Wang X."/>
            <person name="Liu X."/>
            <person name="Wang F."/>
            <person name="Yang Y."/>
            <person name="An X."/>
            <person name="Dong Z."/>
            <person name="Zhang K."/>
            <person name="Zhang X."/>
            <person name="Luo M.C."/>
            <person name="Dvorak J."/>
            <person name="Tong Y."/>
            <person name="Wang J."/>
            <person name="Yang H."/>
            <person name="Li Z."/>
            <person name="Wang D."/>
            <person name="Zhang A."/>
            <person name="Wang J."/>
        </authorList>
    </citation>
    <scope>NUCLEOTIDE SEQUENCE</scope>
    <source>
        <strain evidence="3">cv. G1812</strain>
    </source>
</reference>
<organism evidence="2 3">
    <name type="scientific">Triticum urartu</name>
    <name type="common">Red wild einkorn</name>
    <name type="synonym">Crithodium urartu</name>
    <dbReference type="NCBI Taxonomy" id="4572"/>
    <lineage>
        <taxon>Eukaryota</taxon>
        <taxon>Viridiplantae</taxon>
        <taxon>Streptophyta</taxon>
        <taxon>Embryophyta</taxon>
        <taxon>Tracheophyta</taxon>
        <taxon>Spermatophyta</taxon>
        <taxon>Magnoliopsida</taxon>
        <taxon>Liliopsida</taxon>
        <taxon>Poales</taxon>
        <taxon>Poaceae</taxon>
        <taxon>BOP clade</taxon>
        <taxon>Pooideae</taxon>
        <taxon>Triticodae</taxon>
        <taxon>Triticeae</taxon>
        <taxon>Triticinae</taxon>
        <taxon>Triticum</taxon>
    </lineage>
</organism>
<dbReference type="AlphaFoldDB" id="A0A8R7JX80"/>
<sequence length="119" mass="12606">SVSSPLPDIHRSPPTLGSSQIRSNQPPATISFSSNSSIGQSPPIYPPTNLLMLEHLRGAEELHALPPPPSSFCAAVTLCPRAPRRRSSSIPTTSPELLSSTPATPTMPSLPARPPLVWI</sequence>
<feature type="region of interest" description="Disordered" evidence="1">
    <location>
        <begin position="83"/>
        <end position="119"/>
    </location>
</feature>
<keyword evidence="3" id="KW-1185">Reference proteome</keyword>
<reference evidence="2" key="2">
    <citation type="submission" date="2018-03" db="EMBL/GenBank/DDBJ databases">
        <title>The Triticum urartu genome reveals the dynamic nature of wheat genome evolution.</title>
        <authorList>
            <person name="Ling H."/>
            <person name="Ma B."/>
            <person name="Shi X."/>
            <person name="Liu H."/>
            <person name="Dong L."/>
            <person name="Sun H."/>
            <person name="Cao Y."/>
            <person name="Gao Q."/>
            <person name="Zheng S."/>
            <person name="Li Y."/>
            <person name="Yu Y."/>
            <person name="Du H."/>
            <person name="Qi M."/>
            <person name="Li Y."/>
            <person name="Yu H."/>
            <person name="Cui Y."/>
            <person name="Wang N."/>
            <person name="Chen C."/>
            <person name="Wu H."/>
            <person name="Zhao Y."/>
            <person name="Zhang J."/>
            <person name="Li Y."/>
            <person name="Zhou W."/>
            <person name="Zhang B."/>
            <person name="Hu W."/>
            <person name="Eijk M."/>
            <person name="Tang J."/>
            <person name="Witsenboer H."/>
            <person name="Zhao S."/>
            <person name="Li Z."/>
            <person name="Zhang A."/>
            <person name="Wang D."/>
            <person name="Liang C."/>
        </authorList>
    </citation>
    <scope>NUCLEOTIDE SEQUENCE [LARGE SCALE GENOMIC DNA]</scope>
    <source>
        <strain evidence="2">cv. G1812</strain>
    </source>
</reference>
<dbReference type="EnsemblPlants" id="TuG1812G0100001406.01.T01">
    <property type="protein sequence ID" value="TuG1812G0100001406.01.T01.cds414576"/>
    <property type="gene ID" value="TuG1812G0100001406.01"/>
</dbReference>
<evidence type="ECO:0000256" key="1">
    <source>
        <dbReference type="SAM" id="MobiDB-lite"/>
    </source>
</evidence>
<feature type="compositionally biased region" description="Polar residues" evidence="1">
    <location>
        <begin position="96"/>
        <end position="107"/>
    </location>
</feature>
<protein>
    <submittedName>
        <fullName evidence="2">Uncharacterized protein</fullName>
    </submittedName>
</protein>
<evidence type="ECO:0000313" key="3">
    <source>
        <dbReference type="Proteomes" id="UP000015106"/>
    </source>
</evidence>
<feature type="region of interest" description="Disordered" evidence="1">
    <location>
        <begin position="1"/>
        <end position="46"/>
    </location>
</feature>
<feature type="compositionally biased region" description="Low complexity" evidence="1">
    <location>
        <begin position="26"/>
        <end position="42"/>
    </location>
</feature>